<dbReference type="PROSITE" id="PS50109">
    <property type="entry name" value="HIS_KIN"/>
    <property type="match status" value="1"/>
</dbReference>
<dbReference type="Gene3D" id="2.60.40.10">
    <property type="entry name" value="Immunoglobulins"/>
    <property type="match status" value="1"/>
</dbReference>
<dbReference type="InterPro" id="IPR050482">
    <property type="entry name" value="Sensor_HK_TwoCompSys"/>
</dbReference>
<dbReference type="SUPFAM" id="SSF63829">
    <property type="entry name" value="Calcium-dependent phosphotriesterase"/>
    <property type="match status" value="3"/>
</dbReference>
<dbReference type="Gene3D" id="3.30.565.10">
    <property type="entry name" value="Histidine kinase-like ATPase, C-terminal domain"/>
    <property type="match status" value="1"/>
</dbReference>
<organism evidence="6 7">
    <name type="scientific">Rubrivirga marina</name>
    <dbReference type="NCBI Taxonomy" id="1196024"/>
    <lineage>
        <taxon>Bacteria</taxon>
        <taxon>Pseudomonadati</taxon>
        <taxon>Rhodothermota</taxon>
        <taxon>Rhodothermia</taxon>
        <taxon>Rhodothermales</taxon>
        <taxon>Rubricoccaceae</taxon>
        <taxon>Rubrivirga</taxon>
    </lineage>
</organism>
<dbReference type="Pfam" id="PF02518">
    <property type="entry name" value="HATPase_c"/>
    <property type="match status" value="1"/>
</dbReference>
<evidence type="ECO:0000256" key="1">
    <source>
        <dbReference type="ARBA" id="ARBA00022679"/>
    </source>
</evidence>
<keyword evidence="1" id="KW-0808">Transferase</keyword>
<dbReference type="OrthoDB" id="9809670at2"/>
<dbReference type="SMART" id="SM00387">
    <property type="entry name" value="HATPase_c"/>
    <property type="match status" value="1"/>
</dbReference>
<keyword evidence="4" id="KW-0732">Signal</keyword>
<evidence type="ECO:0000256" key="2">
    <source>
        <dbReference type="ARBA" id="ARBA00022777"/>
    </source>
</evidence>
<dbReference type="InterPro" id="IPR003594">
    <property type="entry name" value="HATPase_dom"/>
</dbReference>
<dbReference type="Gene3D" id="2.130.10.10">
    <property type="entry name" value="YVTN repeat-like/Quinoprotein amine dehydrogenase"/>
    <property type="match status" value="3"/>
</dbReference>
<evidence type="ECO:0000313" key="7">
    <source>
        <dbReference type="Proteomes" id="UP000216339"/>
    </source>
</evidence>
<sequence>MPILRRALLAACLAVALADAQPAFDTLTRVDGLPSDFVQAVYQDRFGFLWFGTDAGLARYDGRRVVPFTADDGLPDPFVYAIGEDGDGTLWVGTFRGLARREGGGFAEVETPFGDDPVLSVSQGPAGELLIRTGTHAALRRGGGWRVLPVGEGSGWAGAIPLPDGSIATSHRVGPTDDDAWELRAFPAGGGPPTPVASPEGVVGPRWLSEAGDGLTFCAGLEGVALGRIKLDRFVAEAVYPLTRARRVVLGSQGEVYAVGDNGGVWVADAPDTEPVLLSPLRGQDLIVDREGGVWVGTFGQGVLRLAGRHVERLTEDPTLRLTAADGVVWATGRDGLVRVDARTRVVQRNAFREGLREVAPARRGVIVTRGASAYALSDPMAPLGVLVAEDPGWISGIDARTDTLWVSGYGSGVVRQWSTTRDTIRADDGLGTDMVEGLVRTRRGVWALTRSNGAALLRGRRVTTVDRVAGLPSSAVYAVAEARDGTVWFGTDRGLGQWDGARARAVGEEALGRQRILAVFERPADRGAVYAIGDRGLYRAEAEHVRPLGAVLYGAASRASINDAAYSAASDRLFLATSAGLVSVDLARIPNATTPPQVALLSVRVDDAVRALGGAPLGGDRVSMPAGRHRVEVQFAALLYSGAAVVEYRVGRGPWERTGPEHRVVFSDLGAGDHVVEARAVGPDGARSAEVARLTLAVAPRWWERPPVVLGLVALALLAFGAAVRSLSQRRLRREVERLEVERRVQDERERISRDLHDHVGAQLSSLLAGVELAKLARRARGGGASADPLEAVESDARETIRQLRETIWALHDETLTAGAFCHRLDAYAKSRVKGRIGTVSVVCEGSAERELPPVLALSLYRVAQEAITNALKHSGAQTLTVRLRPEDASVVLVIEDDGTFVEPAGGDGLSGFGLGSMRTRAERLGGTFDLATEAGTRVRVRVPLDARPSPA</sequence>
<dbReference type="InterPro" id="IPR015943">
    <property type="entry name" value="WD40/YVTN_repeat-like_dom_sf"/>
</dbReference>
<keyword evidence="3" id="KW-0902">Two-component regulatory system</keyword>
<dbReference type="SUPFAM" id="SSF55874">
    <property type="entry name" value="ATPase domain of HSP90 chaperone/DNA topoisomerase II/histidine kinase"/>
    <property type="match status" value="1"/>
</dbReference>
<feature type="signal peptide" evidence="4">
    <location>
        <begin position="1"/>
        <end position="20"/>
    </location>
</feature>
<dbReference type="PANTHER" id="PTHR24421">
    <property type="entry name" value="NITRATE/NITRITE SENSOR PROTEIN NARX-RELATED"/>
    <property type="match status" value="1"/>
</dbReference>
<dbReference type="EMBL" id="MQWD01000001">
    <property type="protein sequence ID" value="PAP76914.1"/>
    <property type="molecule type" value="Genomic_DNA"/>
</dbReference>
<feature type="domain" description="Histidine kinase" evidence="5">
    <location>
        <begin position="861"/>
        <end position="948"/>
    </location>
</feature>
<dbReference type="PANTHER" id="PTHR24421:SF61">
    <property type="entry name" value="OXYGEN SENSOR HISTIDINE KINASE NREB"/>
    <property type="match status" value="1"/>
</dbReference>
<keyword evidence="2" id="KW-0418">Kinase</keyword>
<proteinExistence type="predicted"/>
<dbReference type="Proteomes" id="UP000216339">
    <property type="component" value="Unassembled WGS sequence"/>
</dbReference>
<name>A0A271J1K0_9BACT</name>
<dbReference type="InterPro" id="IPR036890">
    <property type="entry name" value="HATPase_C_sf"/>
</dbReference>
<gene>
    <name evidence="6" type="ORF">BSZ37_10965</name>
</gene>
<dbReference type="Pfam" id="PF07494">
    <property type="entry name" value="Reg_prop"/>
    <property type="match status" value="3"/>
</dbReference>
<dbReference type="CDD" id="cd16917">
    <property type="entry name" value="HATPase_UhpB-NarQ-NarX-like"/>
    <property type="match status" value="1"/>
</dbReference>
<protein>
    <recommendedName>
        <fullName evidence="5">Histidine kinase domain-containing protein</fullName>
    </recommendedName>
</protein>
<keyword evidence="7" id="KW-1185">Reference proteome</keyword>
<dbReference type="GO" id="GO:0016020">
    <property type="term" value="C:membrane"/>
    <property type="evidence" value="ECO:0007669"/>
    <property type="project" value="InterPro"/>
</dbReference>
<dbReference type="GO" id="GO:0000155">
    <property type="term" value="F:phosphorelay sensor kinase activity"/>
    <property type="evidence" value="ECO:0007669"/>
    <property type="project" value="InterPro"/>
</dbReference>
<accession>A0A271J1K0</accession>
<dbReference type="AlphaFoldDB" id="A0A271J1K0"/>
<dbReference type="GO" id="GO:0046983">
    <property type="term" value="F:protein dimerization activity"/>
    <property type="evidence" value="ECO:0007669"/>
    <property type="project" value="InterPro"/>
</dbReference>
<dbReference type="Pfam" id="PF07730">
    <property type="entry name" value="HisKA_3"/>
    <property type="match status" value="1"/>
</dbReference>
<evidence type="ECO:0000256" key="3">
    <source>
        <dbReference type="ARBA" id="ARBA00023012"/>
    </source>
</evidence>
<dbReference type="RefSeq" id="WP_095510585.1">
    <property type="nucleotide sequence ID" value="NZ_MQWD01000001.1"/>
</dbReference>
<evidence type="ECO:0000256" key="4">
    <source>
        <dbReference type="SAM" id="SignalP"/>
    </source>
</evidence>
<evidence type="ECO:0000259" key="5">
    <source>
        <dbReference type="PROSITE" id="PS50109"/>
    </source>
</evidence>
<feature type="chain" id="PRO_5013397849" description="Histidine kinase domain-containing protein" evidence="4">
    <location>
        <begin position="21"/>
        <end position="953"/>
    </location>
</feature>
<dbReference type="InterPro" id="IPR013783">
    <property type="entry name" value="Ig-like_fold"/>
</dbReference>
<dbReference type="InterPro" id="IPR011712">
    <property type="entry name" value="Sig_transdc_His_kin_sub3_dim/P"/>
</dbReference>
<reference evidence="6 7" key="1">
    <citation type="submission" date="2016-11" db="EMBL/GenBank/DDBJ databases">
        <title>Study of marine rhodopsin-containing bacteria.</title>
        <authorList>
            <person name="Yoshizawa S."/>
            <person name="Kumagai Y."/>
            <person name="Kogure K."/>
        </authorList>
    </citation>
    <scope>NUCLEOTIDE SEQUENCE [LARGE SCALE GENOMIC DNA]</scope>
    <source>
        <strain evidence="6 7">SAORIC-28</strain>
    </source>
</reference>
<dbReference type="InterPro" id="IPR005467">
    <property type="entry name" value="His_kinase_dom"/>
</dbReference>
<evidence type="ECO:0000313" key="6">
    <source>
        <dbReference type="EMBL" id="PAP76914.1"/>
    </source>
</evidence>
<comment type="caution">
    <text evidence="6">The sequence shown here is derived from an EMBL/GenBank/DDBJ whole genome shotgun (WGS) entry which is preliminary data.</text>
</comment>
<dbReference type="InterPro" id="IPR011110">
    <property type="entry name" value="Reg_prop"/>
</dbReference>
<dbReference type="Gene3D" id="1.20.5.1930">
    <property type="match status" value="1"/>
</dbReference>